<organism evidence="2">
    <name type="scientific">Drosophila melanogaster</name>
    <name type="common">Fruit fly</name>
    <dbReference type="NCBI Taxonomy" id="7227"/>
    <lineage>
        <taxon>Eukaryota</taxon>
        <taxon>Metazoa</taxon>
        <taxon>Ecdysozoa</taxon>
        <taxon>Arthropoda</taxon>
        <taxon>Hexapoda</taxon>
        <taxon>Insecta</taxon>
        <taxon>Pterygota</taxon>
        <taxon>Neoptera</taxon>
        <taxon>Endopterygota</taxon>
        <taxon>Diptera</taxon>
        <taxon>Brachycera</taxon>
        <taxon>Muscomorpha</taxon>
        <taxon>Ephydroidea</taxon>
        <taxon>Drosophilidae</taxon>
        <taxon>Drosophila</taxon>
        <taxon>Sophophora</taxon>
    </lineage>
</organism>
<evidence type="ECO:0000313" key="2">
    <source>
        <dbReference type="EMBL" id="ABL75782.1"/>
    </source>
</evidence>
<protein>
    <submittedName>
        <fullName evidence="2">IP17592p</fullName>
    </submittedName>
</protein>
<dbReference type="AlphaFoldDB" id="A1A752"/>
<sequence>MRIASRRPMASTNPFPPRPRRPSPPAHRRWWWPPL</sequence>
<accession>A1A752</accession>
<evidence type="ECO:0000256" key="1">
    <source>
        <dbReference type="SAM" id="MobiDB-lite"/>
    </source>
</evidence>
<reference evidence="2" key="1">
    <citation type="submission" date="2006-12" db="EMBL/GenBank/DDBJ databases">
        <authorList>
            <person name="Stapleton M."/>
            <person name="Carlson J."/>
            <person name="Frise E."/>
            <person name="Kapadia B."/>
            <person name="Park S."/>
            <person name="Wan K."/>
            <person name="Yu C."/>
            <person name="Celniker S."/>
        </authorList>
    </citation>
    <scope>NUCLEOTIDE SEQUENCE</scope>
</reference>
<dbReference type="EMBL" id="BT029725">
    <property type="protein sequence ID" value="ABL75782.1"/>
    <property type="molecule type" value="mRNA"/>
</dbReference>
<feature type="region of interest" description="Disordered" evidence="1">
    <location>
        <begin position="1"/>
        <end position="26"/>
    </location>
</feature>
<proteinExistence type="evidence at transcript level"/>
<name>A1A752_DROME</name>